<dbReference type="Pfam" id="PF01370">
    <property type="entry name" value="Epimerase"/>
    <property type="match status" value="1"/>
</dbReference>
<dbReference type="EMBL" id="FNSO01000004">
    <property type="protein sequence ID" value="SED21752.1"/>
    <property type="molecule type" value="Genomic_DNA"/>
</dbReference>
<name>A0A1H4YUS2_9PSEU</name>
<proteinExistence type="predicted"/>
<dbReference type="PANTHER" id="PTHR43245">
    <property type="entry name" value="BIFUNCTIONAL POLYMYXIN RESISTANCE PROTEIN ARNA"/>
    <property type="match status" value="1"/>
</dbReference>
<dbReference type="AlphaFoldDB" id="A0A1H4YUS2"/>
<dbReference type="CDD" id="cd08946">
    <property type="entry name" value="SDR_e"/>
    <property type="match status" value="1"/>
</dbReference>
<evidence type="ECO:0000313" key="3">
    <source>
        <dbReference type="Proteomes" id="UP000199622"/>
    </source>
</evidence>
<dbReference type="InterPro" id="IPR050177">
    <property type="entry name" value="Lipid_A_modif_metabolic_enz"/>
</dbReference>
<dbReference type="SUPFAM" id="SSF51735">
    <property type="entry name" value="NAD(P)-binding Rossmann-fold domains"/>
    <property type="match status" value="1"/>
</dbReference>
<dbReference type="InterPro" id="IPR001509">
    <property type="entry name" value="Epimerase_deHydtase"/>
</dbReference>
<keyword evidence="3" id="KW-1185">Reference proteome</keyword>
<dbReference type="Proteomes" id="UP000199622">
    <property type="component" value="Unassembled WGS sequence"/>
</dbReference>
<accession>A0A1H4YUS2</accession>
<dbReference type="Gene3D" id="3.40.50.720">
    <property type="entry name" value="NAD(P)-binding Rossmann-like Domain"/>
    <property type="match status" value="1"/>
</dbReference>
<dbReference type="RefSeq" id="WP_167384829.1">
    <property type="nucleotide sequence ID" value="NZ_FNSO01000004.1"/>
</dbReference>
<feature type="domain" description="NAD-dependent epimerase/dehydratase" evidence="1">
    <location>
        <begin position="5"/>
        <end position="236"/>
    </location>
</feature>
<dbReference type="PANTHER" id="PTHR43245:SF23">
    <property type="entry name" value="NAD(P)-BINDING DOMAIN-CONTAINING PROTEIN"/>
    <property type="match status" value="1"/>
</dbReference>
<reference evidence="3" key="1">
    <citation type="submission" date="2016-10" db="EMBL/GenBank/DDBJ databases">
        <authorList>
            <person name="Varghese N."/>
            <person name="Submissions S."/>
        </authorList>
    </citation>
    <scope>NUCLEOTIDE SEQUENCE [LARGE SCALE GENOMIC DNA]</scope>
    <source>
        <strain evidence="3">DSM 44544</strain>
    </source>
</reference>
<sequence length="335" mass="36182">MTTVSVSGGGGYVGSVLVPLLLAGGHRVRVLDLFLFGEQTLPAHPMLEIHRGDIRDDTAVSRWLSGSDVAIHLAGIANDPSCALDRALSWDINVGGSSTIIDAARRSGVRLFVYTSSASVYGRAEDRPVDEESPTAPITVYGETKLRTEELLRAAAGPDFRPVIIRPAALYGYSPRLRLDLTVNLFANHAVHRGAVTVFGGAQLRPTLHVADLCRLILALLRNSWQAQHCAVFNAGNENSTVQQIASRVVDAVNSRLGTAHSRATVSTVASDDQRSYAIDSTAVRRILGFRPARAMEAGVDGLCDAFSRDLVPDPLDDDRYYNVRRVQRLLGSLS</sequence>
<evidence type="ECO:0000259" key="1">
    <source>
        <dbReference type="Pfam" id="PF01370"/>
    </source>
</evidence>
<dbReference type="InterPro" id="IPR036291">
    <property type="entry name" value="NAD(P)-bd_dom_sf"/>
</dbReference>
<evidence type="ECO:0000313" key="2">
    <source>
        <dbReference type="EMBL" id="SED21752.1"/>
    </source>
</evidence>
<dbReference type="STRING" id="208445.SAMN04489727_6933"/>
<organism evidence="2 3">
    <name type="scientific">Amycolatopsis tolypomycina</name>
    <dbReference type="NCBI Taxonomy" id="208445"/>
    <lineage>
        <taxon>Bacteria</taxon>
        <taxon>Bacillati</taxon>
        <taxon>Actinomycetota</taxon>
        <taxon>Actinomycetes</taxon>
        <taxon>Pseudonocardiales</taxon>
        <taxon>Pseudonocardiaceae</taxon>
        <taxon>Amycolatopsis</taxon>
    </lineage>
</organism>
<protein>
    <submittedName>
        <fullName evidence="2">Nucleoside-diphosphate-sugar epimerase</fullName>
    </submittedName>
</protein>
<gene>
    <name evidence="2" type="ORF">SAMN04489727_6933</name>
</gene>